<dbReference type="Gene3D" id="3.40.190.10">
    <property type="entry name" value="Periplasmic binding protein-like II"/>
    <property type="match status" value="2"/>
</dbReference>
<evidence type="ECO:0000256" key="5">
    <source>
        <dbReference type="ARBA" id="ARBA00022729"/>
    </source>
</evidence>
<dbReference type="InterPro" id="IPR006059">
    <property type="entry name" value="SBP"/>
</dbReference>
<reference evidence="9" key="1">
    <citation type="journal article" date="2019" name="Int. J. Syst. Evol. Microbiol.">
        <title>The Global Catalogue of Microorganisms (GCM) 10K type strain sequencing project: providing services to taxonomists for standard genome sequencing and annotation.</title>
        <authorList>
            <consortium name="The Broad Institute Genomics Platform"/>
            <consortium name="The Broad Institute Genome Sequencing Center for Infectious Disease"/>
            <person name="Wu L."/>
            <person name="Ma J."/>
        </authorList>
    </citation>
    <scope>NUCLEOTIDE SEQUENCE [LARGE SCALE GENOMIC DNA]</scope>
    <source>
        <strain evidence="9">CCUG 61707</strain>
    </source>
</reference>
<comment type="caution">
    <text evidence="8">The sequence shown here is derived from an EMBL/GenBank/DDBJ whole genome shotgun (WGS) entry which is preliminary data.</text>
</comment>
<accession>A0ABW3I7S8</accession>
<feature type="signal peptide" evidence="7">
    <location>
        <begin position="1"/>
        <end position="21"/>
    </location>
</feature>
<evidence type="ECO:0000256" key="7">
    <source>
        <dbReference type="SAM" id="SignalP"/>
    </source>
</evidence>
<organism evidence="8 9">
    <name type="scientific">Seminibacterium arietis</name>
    <dbReference type="NCBI Taxonomy" id="1173502"/>
    <lineage>
        <taxon>Bacteria</taxon>
        <taxon>Pseudomonadati</taxon>
        <taxon>Pseudomonadota</taxon>
        <taxon>Gammaproteobacteria</taxon>
        <taxon>Pasteurellales</taxon>
        <taxon>Pasteurellaceae</taxon>
        <taxon>Seminibacterium</taxon>
    </lineage>
</organism>
<sequence>MKFKTFSFITALACCAITTQAENLNVYSYDSFTSDWGAGPKIKTLFEQKFPQCQLQYTTFDSAGTMFNRIRLEGNKLKADIVLGLDNYMLDEAQHTGLFTKNAVDLNTISLPLEWNNQTFLPYDFGLYAFIYDKNKLPHPPKSLKELVERQDLKIIYQDPRTSSVGQGLMVWLNAVYPQDQVASAWQTLAKHTVTVGKGWSSTYGAFLKGEADLVLSQNTSPLYHLINEKKDNYAATEFSEGNILQIELAAKVAGRNNNCADHFMAFLISPTAQKEIALYNTMLPVSRESIEPHYDALKAEVATKLILNTQNVKQADLKKWIDTWQRSLIK</sequence>
<dbReference type="InterPro" id="IPR005967">
    <property type="entry name" value="ThiB"/>
</dbReference>
<evidence type="ECO:0000256" key="4">
    <source>
        <dbReference type="ARBA" id="ARBA00022448"/>
    </source>
</evidence>
<dbReference type="NCBIfam" id="TIGR01276">
    <property type="entry name" value="thiB"/>
    <property type="match status" value="1"/>
</dbReference>
<comment type="similarity">
    <text evidence="2">Belongs to the bacterial solute-binding protein 1 family.</text>
</comment>
<comment type="subcellular location">
    <subcellularLocation>
        <location evidence="1">Periplasm</location>
    </subcellularLocation>
</comment>
<feature type="chain" id="PRO_5045103799" description="Thiamine-binding periplasmic protein" evidence="7">
    <location>
        <begin position="22"/>
        <end position="331"/>
    </location>
</feature>
<keyword evidence="4" id="KW-0813">Transport</keyword>
<proteinExistence type="inferred from homology"/>
<evidence type="ECO:0000256" key="1">
    <source>
        <dbReference type="ARBA" id="ARBA00004418"/>
    </source>
</evidence>
<gene>
    <name evidence="8" type="primary">thiB</name>
    <name evidence="8" type="ORF">ACFQ02_01720</name>
</gene>
<dbReference type="RefSeq" id="WP_380818519.1">
    <property type="nucleotide sequence ID" value="NZ_JBHTJN010000004.1"/>
</dbReference>
<dbReference type="Pfam" id="PF13416">
    <property type="entry name" value="SBP_bac_8"/>
    <property type="match status" value="1"/>
</dbReference>
<evidence type="ECO:0000313" key="8">
    <source>
        <dbReference type="EMBL" id="MFD0965585.1"/>
    </source>
</evidence>
<dbReference type="Proteomes" id="UP001596996">
    <property type="component" value="Unassembled WGS sequence"/>
</dbReference>
<keyword evidence="9" id="KW-1185">Reference proteome</keyword>
<evidence type="ECO:0000313" key="9">
    <source>
        <dbReference type="Proteomes" id="UP001596996"/>
    </source>
</evidence>
<protein>
    <recommendedName>
        <fullName evidence="3">Thiamine-binding periplasmic protein</fullName>
    </recommendedName>
</protein>
<keyword evidence="5 7" id="KW-0732">Signal</keyword>
<evidence type="ECO:0000256" key="3">
    <source>
        <dbReference type="ARBA" id="ARBA00019815"/>
    </source>
</evidence>
<dbReference type="NCBIfam" id="TIGR01254">
    <property type="entry name" value="sfuA"/>
    <property type="match status" value="1"/>
</dbReference>
<name>A0ABW3I7S8_9PAST</name>
<evidence type="ECO:0000256" key="6">
    <source>
        <dbReference type="ARBA" id="ARBA00022764"/>
    </source>
</evidence>
<dbReference type="SUPFAM" id="SSF53850">
    <property type="entry name" value="Periplasmic binding protein-like II"/>
    <property type="match status" value="1"/>
</dbReference>
<dbReference type="PANTHER" id="PTHR30006:SF3">
    <property type="entry name" value="THIAMINE-BINDING PERIPLASMIC PROTEIN"/>
    <property type="match status" value="1"/>
</dbReference>
<evidence type="ECO:0000256" key="2">
    <source>
        <dbReference type="ARBA" id="ARBA00008520"/>
    </source>
</evidence>
<dbReference type="PANTHER" id="PTHR30006">
    <property type="entry name" value="THIAMINE-BINDING PERIPLASMIC PROTEIN-RELATED"/>
    <property type="match status" value="1"/>
</dbReference>
<keyword evidence="6" id="KW-0574">Periplasm</keyword>
<dbReference type="InterPro" id="IPR005948">
    <property type="entry name" value="ThiB-like"/>
</dbReference>
<dbReference type="EMBL" id="JBHTJN010000004">
    <property type="protein sequence ID" value="MFD0965585.1"/>
    <property type="molecule type" value="Genomic_DNA"/>
</dbReference>